<evidence type="ECO:0000313" key="3">
    <source>
        <dbReference type="Proteomes" id="UP001396334"/>
    </source>
</evidence>
<evidence type="ECO:0000259" key="1">
    <source>
        <dbReference type="Pfam" id="PF12146"/>
    </source>
</evidence>
<dbReference type="EMBL" id="JBBPBN010000758">
    <property type="protein sequence ID" value="KAK8482597.1"/>
    <property type="molecule type" value="Genomic_DNA"/>
</dbReference>
<sequence>MGNVTSGVAAKFAFFPPDPPTYDVRREEDGRLAMRGITPDMNMNVHLLDTKGGNKIVANFWRHPMARFTLLYSHGNAADLGQMHDLFVELRAHLRVNIMSYDYSGYGGSSGKPSEFNTYYDIEAVYNCLKKEYGMKQEDLIVYGQSVGSGPTLHLASHLQRLRGVVLHSAILSGIRVLYPVKMTLWFDIFKNIDKIRRVNCPVLVMHVSIKSNQLVLKEGDPCSKLMRMALQGTNDEVVDWYHGKRLWELSKEKYEPLWVKGGGHCNLETYPEYIKHLRRFIKEMDKMPVAKPDKELDSKPSLTDESTKHNGCLRFKKRVAGSKKKIDDGDLGTG</sequence>
<name>A0ABR1ZQ64_9ROSI</name>
<dbReference type="Proteomes" id="UP001396334">
    <property type="component" value="Unassembled WGS sequence"/>
</dbReference>
<reference evidence="2 3" key="1">
    <citation type="journal article" date="2024" name="G3 (Bethesda)">
        <title>Genome assembly of Hibiscus sabdariffa L. provides insights into metabolisms of medicinal natural products.</title>
        <authorList>
            <person name="Kim T."/>
        </authorList>
    </citation>
    <scope>NUCLEOTIDE SEQUENCE [LARGE SCALE GENOMIC DNA]</scope>
    <source>
        <strain evidence="2">TK-2024</strain>
        <tissue evidence="2">Old leaves</tissue>
    </source>
</reference>
<evidence type="ECO:0000313" key="2">
    <source>
        <dbReference type="EMBL" id="KAK8482597.1"/>
    </source>
</evidence>
<dbReference type="InterPro" id="IPR029058">
    <property type="entry name" value="AB_hydrolase_fold"/>
</dbReference>
<dbReference type="InterPro" id="IPR022742">
    <property type="entry name" value="Hydrolase_4"/>
</dbReference>
<comment type="caution">
    <text evidence="2">The sequence shown here is derived from an EMBL/GenBank/DDBJ whole genome shotgun (WGS) entry which is preliminary data.</text>
</comment>
<accession>A0ABR1ZQ64</accession>
<feature type="domain" description="Serine aminopeptidase S33" evidence="1">
    <location>
        <begin position="68"/>
        <end position="176"/>
    </location>
</feature>
<keyword evidence="3" id="KW-1185">Reference proteome</keyword>
<dbReference type="PANTHER" id="PTHR12277:SF167">
    <property type="entry name" value="ALPHA_BETA-HYDROLASES SUPERFAMILY PROTEIN"/>
    <property type="match status" value="1"/>
</dbReference>
<dbReference type="Pfam" id="PF12146">
    <property type="entry name" value="Hydrolase_4"/>
    <property type="match status" value="1"/>
</dbReference>
<dbReference type="PANTHER" id="PTHR12277">
    <property type="entry name" value="ALPHA/BETA HYDROLASE DOMAIN-CONTAINING PROTEIN"/>
    <property type="match status" value="1"/>
</dbReference>
<organism evidence="2 3">
    <name type="scientific">Hibiscus sabdariffa</name>
    <name type="common">roselle</name>
    <dbReference type="NCBI Taxonomy" id="183260"/>
    <lineage>
        <taxon>Eukaryota</taxon>
        <taxon>Viridiplantae</taxon>
        <taxon>Streptophyta</taxon>
        <taxon>Embryophyta</taxon>
        <taxon>Tracheophyta</taxon>
        <taxon>Spermatophyta</taxon>
        <taxon>Magnoliopsida</taxon>
        <taxon>eudicotyledons</taxon>
        <taxon>Gunneridae</taxon>
        <taxon>Pentapetalae</taxon>
        <taxon>rosids</taxon>
        <taxon>malvids</taxon>
        <taxon>Malvales</taxon>
        <taxon>Malvaceae</taxon>
        <taxon>Malvoideae</taxon>
        <taxon>Hibiscus</taxon>
    </lineage>
</organism>
<dbReference type="Gene3D" id="3.40.50.1820">
    <property type="entry name" value="alpha/beta hydrolase"/>
    <property type="match status" value="1"/>
</dbReference>
<gene>
    <name evidence="2" type="ORF">V6N11_066259</name>
</gene>
<proteinExistence type="predicted"/>
<protein>
    <recommendedName>
        <fullName evidence="1">Serine aminopeptidase S33 domain-containing protein</fullName>
    </recommendedName>
</protein>
<dbReference type="SUPFAM" id="SSF53474">
    <property type="entry name" value="alpha/beta-Hydrolases"/>
    <property type="match status" value="1"/>
</dbReference>